<dbReference type="RefSeq" id="WP_404315770.1">
    <property type="nucleotide sequence ID" value="NZ_JAUIYO010000003.1"/>
</dbReference>
<evidence type="ECO:0000313" key="3">
    <source>
        <dbReference type="Proteomes" id="UP001619911"/>
    </source>
</evidence>
<reference evidence="2 3" key="1">
    <citation type="submission" date="2023-07" db="EMBL/GenBank/DDBJ databases">
        <title>Bacillus lucianemedeirus sp. nov, a new species isolated from an immunobiological production facility.</title>
        <authorList>
            <person name="Costa L.V."/>
            <person name="Miranda R.V.S.L."/>
            <person name="Brandao M.L.L."/>
            <person name="Reis C.M.F."/>
            <person name="Frazao A.M."/>
            <person name="Cruz F.V."/>
            <person name="Baio P.V.P."/>
            <person name="Veras J.F.C."/>
            <person name="Ramos J.N."/>
            <person name="Vieira V."/>
        </authorList>
    </citation>
    <scope>NUCLEOTIDE SEQUENCE [LARGE SCALE GENOMIC DNA]</scope>
    <source>
        <strain evidence="2 3">B190/17</strain>
    </source>
</reference>
<name>A0ABW8I763_9BACI</name>
<protein>
    <submittedName>
        <fullName evidence="2">DUF2268 domain-containing protein</fullName>
    </submittedName>
</protein>
<dbReference type="Proteomes" id="UP001619911">
    <property type="component" value="Unassembled WGS sequence"/>
</dbReference>
<gene>
    <name evidence="2" type="ORF">QYG89_06375</name>
</gene>
<organism evidence="2 3">
    <name type="scientific">Bacillus lumedeiriae</name>
    <dbReference type="NCBI Taxonomy" id="3058829"/>
    <lineage>
        <taxon>Bacteria</taxon>
        <taxon>Bacillati</taxon>
        <taxon>Bacillota</taxon>
        <taxon>Bacilli</taxon>
        <taxon>Bacillales</taxon>
        <taxon>Bacillaceae</taxon>
        <taxon>Bacillus</taxon>
    </lineage>
</organism>
<keyword evidence="3" id="KW-1185">Reference proteome</keyword>
<evidence type="ECO:0000259" key="1">
    <source>
        <dbReference type="Pfam" id="PF10026"/>
    </source>
</evidence>
<dbReference type="Pfam" id="PF10026">
    <property type="entry name" value="DUF2268"/>
    <property type="match status" value="1"/>
</dbReference>
<dbReference type="EMBL" id="JAUIYO010000003">
    <property type="protein sequence ID" value="MFK2825311.1"/>
    <property type="molecule type" value="Genomic_DNA"/>
</dbReference>
<comment type="caution">
    <text evidence="2">The sequence shown here is derived from an EMBL/GenBank/DDBJ whole genome shotgun (WGS) entry which is preliminary data.</text>
</comment>
<feature type="domain" description="DUF2268" evidence="1">
    <location>
        <begin position="65"/>
        <end position="249"/>
    </location>
</feature>
<accession>A0ABW8I763</accession>
<sequence>MSVVRTDEWLLDSYHQPLDICEKIKGHFHGASPAGIHRHLTKYGMYQRPIKEGSRLVEELKNKHVWEVVEKEERQLQRIWRGPDVPIFILPTQTNDRGMKREHEGKAGVAFHDKIFLFISGHDTESEIRALLTHEYNHVCRLSQYRKSEEDYVLLDTMIMEGLAENAVRERIGEDYVSSWTSYYSNEELERIWKTIMLPNTNMARTHRKHDSLLYGRGFYPKMAGYCVGYYLVKNYMEESRLTCKDLMNERQVLNESL</sequence>
<proteinExistence type="predicted"/>
<evidence type="ECO:0000313" key="2">
    <source>
        <dbReference type="EMBL" id="MFK2825311.1"/>
    </source>
</evidence>
<dbReference type="InterPro" id="IPR018728">
    <property type="entry name" value="DUF2268"/>
</dbReference>